<accession>A0A481Z3N9</accession>
<protein>
    <submittedName>
        <fullName evidence="1">Uncharacterized protein</fullName>
    </submittedName>
</protein>
<gene>
    <name evidence="1" type="ORF">LCPAC001_01680</name>
</gene>
<dbReference type="EMBL" id="MK500433">
    <property type="protein sequence ID" value="QBK89658.1"/>
    <property type="molecule type" value="Genomic_DNA"/>
</dbReference>
<reference evidence="1" key="1">
    <citation type="journal article" date="2019" name="MBio">
        <title>Virus Genomes from Deep Sea Sediments Expand the Ocean Megavirome and Support Independent Origins of Viral Gigantism.</title>
        <authorList>
            <person name="Backstrom D."/>
            <person name="Yutin N."/>
            <person name="Jorgensen S.L."/>
            <person name="Dharamshi J."/>
            <person name="Homa F."/>
            <person name="Zaremba-Niedwiedzka K."/>
            <person name="Spang A."/>
            <person name="Wolf Y.I."/>
            <person name="Koonin E.V."/>
            <person name="Ettema T.J."/>
        </authorList>
    </citation>
    <scope>NUCLEOTIDE SEQUENCE</scope>
</reference>
<name>A0A481Z3N9_9VIRU</name>
<evidence type="ECO:0000313" key="1">
    <source>
        <dbReference type="EMBL" id="QBK89658.1"/>
    </source>
</evidence>
<organism evidence="1">
    <name type="scientific">Pithovirus LCPAC001</name>
    <dbReference type="NCBI Taxonomy" id="2506585"/>
    <lineage>
        <taxon>Viruses</taxon>
        <taxon>Pithoviruses</taxon>
    </lineage>
</organism>
<sequence>MSIIKAPKKRSANASAIGYSVQNQYQILIMLRFELFISKELNWKYVIQEGIEDLDISTNRGTIYIQLKYNQKSQPDSFSRTSDFFKVFDDRKNKKDALSICYICSEPRLLKKFWKKDPNVIHKYYKLLKFPKKVKMDINTYDNIINEYYRDLIDEKITEDDLSYINKFRFMKIIEREDINREINDLMTEMVKKYIKNYKHEEIKSKCSLVLRDLVLKHLNEKKSITREIFLKQIEDIFNLKKNGKTRLSEFMHYTYLDKIRNNDGLIFLSFVINLIAAYKFFKGEYEKKSDKINKSHLHK</sequence>
<proteinExistence type="predicted"/>